<dbReference type="EMBL" id="JADGJD010002587">
    <property type="protein sequence ID" value="KAJ3031056.1"/>
    <property type="molecule type" value="Genomic_DNA"/>
</dbReference>
<protein>
    <submittedName>
        <fullName evidence="1">Uncharacterized protein</fullName>
    </submittedName>
</protein>
<evidence type="ECO:0000313" key="1">
    <source>
        <dbReference type="EMBL" id="KAJ3031056.1"/>
    </source>
</evidence>
<dbReference type="Pfam" id="PF04665">
    <property type="entry name" value="Pox_A32"/>
    <property type="match status" value="1"/>
</dbReference>
<name>A0AAD5S057_9FUNG</name>
<dbReference type="AlphaFoldDB" id="A0AAD5S057"/>
<dbReference type="Gene3D" id="3.40.50.300">
    <property type="entry name" value="P-loop containing nucleotide triphosphate hydrolases"/>
    <property type="match status" value="1"/>
</dbReference>
<dbReference type="InterPro" id="IPR006758">
    <property type="entry name" value="A32L"/>
</dbReference>
<dbReference type="Proteomes" id="UP001212841">
    <property type="component" value="Unassembled WGS sequence"/>
</dbReference>
<proteinExistence type="predicted"/>
<organism evidence="1 2">
    <name type="scientific">Rhizophlyctis rosea</name>
    <dbReference type="NCBI Taxonomy" id="64517"/>
    <lineage>
        <taxon>Eukaryota</taxon>
        <taxon>Fungi</taxon>
        <taxon>Fungi incertae sedis</taxon>
        <taxon>Chytridiomycota</taxon>
        <taxon>Chytridiomycota incertae sedis</taxon>
        <taxon>Chytridiomycetes</taxon>
        <taxon>Rhizophlyctidales</taxon>
        <taxon>Rhizophlyctidaceae</taxon>
        <taxon>Rhizophlyctis</taxon>
    </lineage>
</organism>
<keyword evidence="2" id="KW-1185">Reference proteome</keyword>
<gene>
    <name evidence="1" type="ORF">HK097_005512</name>
</gene>
<dbReference type="InterPro" id="IPR027417">
    <property type="entry name" value="P-loop_NTPase"/>
</dbReference>
<sequence>MAQETFRVETLPWKSKRCPRTPPHPLPQTVQELCWGLVARRMSGKTLKLINIVRAFKRSVDLIYILSPIVRLDQKWRAVTGYDNVIVSSKVDNETLAAIVEVQQERYDPKHPDEYQALVIIDDAGCDMRRAKLRQMINDYTSRLRHFGAGVVLAVQSINHLEGSMITNITQWSIWDMNKRALKKFCDDVATARVNEDTLKRFILENTGDPYAFVCIDFTKPPSETLRVGFDRVWTP</sequence>
<accession>A0AAD5S057</accession>
<comment type="caution">
    <text evidence="1">The sequence shown here is derived from an EMBL/GenBank/DDBJ whole genome shotgun (WGS) entry which is preliminary data.</text>
</comment>
<reference evidence="1" key="1">
    <citation type="submission" date="2020-05" db="EMBL/GenBank/DDBJ databases">
        <title>Phylogenomic resolution of chytrid fungi.</title>
        <authorList>
            <person name="Stajich J.E."/>
            <person name="Amses K."/>
            <person name="Simmons R."/>
            <person name="Seto K."/>
            <person name="Myers J."/>
            <person name="Bonds A."/>
            <person name="Quandt C.A."/>
            <person name="Barry K."/>
            <person name="Liu P."/>
            <person name="Grigoriev I."/>
            <person name="Longcore J.E."/>
            <person name="James T.Y."/>
        </authorList>
    </citation>
    <scope>NUCLEOTIDE SEQUENCE</scope>
    <source>
        <strain evidence="1">JEL0318</strain>
    </source>
</reference>
<feature type="non-terminal residue" evidence="1">
    <location>
        <position position="1"/>
    </location>
</feature>
<evidence type="ECO:0000313" key="2">
    <source>
        <dbReference type="Proteomes" id="UP001212841"/>
    </source>
</evidence>